<gene>
    <name evidence="2" type="ORF">UFOVP1028_45</name>
    <name evidence="3" type="ORF">UFOVP1187_20</name>
    <name evidence="4" type="ORF">UFOVP1235_37</name>
    <name evidence="5" type="ORF">UFOVP1488_20</name>
    <name evidence="1" type="ORF">UFOVP960_10</name>
</gene>
<name>A0A6J5SLM5_9CAUD</name>
<reference evidence="5" key="1">
    <citation type="submission" date="2020-05" db="EMBL/GenBank/DDBJ databases">
        <authorList>
            <person name="Chiriac C."/>
            <person name="Salcher M."/>
            <person name="Ghai R."/>
            <person name="Kavagutti S V."/>
        </authorList>
    </citation>
    <scope>NUCLEOTIDE SEQUENCE</scope>
</reference>
<evidence type="ECO:0000313" key="3">
    <source>
        <dbReference type="EMBL" id="CAB4189437.1"/>
    </source>
</evidence>
<dbReference type="EMBL" id="LR797191">
    <property type="protein sequence ID" value="CAB4192451.1"/>
    <property type="molecule type" value="Genomic_DNA"/>
</dbReference>
<proteinExistence type="predicted"/>
<accession>A0A6J5SLM5</accession>
<sequence length="37" mass="4448">MTARLLDTLLRLLAIARQRRDLVAMILLQQRIRRFGR</sequence>
<evidence type="ECO:0000313" key="5">
    <source>
        <dbReference type="EMBL" id="CAB4215835.1"/>
    </source>
</evidence>
<evidence type="ECO:0000313" key="2">
    <source>
        <dbReference type="EMBL" id="CAB4179195.1"/>
    </source>
</evidence>
<evidence type="ECO:0000313" key="4">
    <source>
        <dbReference type="EMBL" id="CAB4192451.1"/>
    </source>
</evidence>
<protein>
    <submittedName>
        <fullName evidence="5">Uncharacterized protein</fullName>
    </submittedName>
</protein>
<organism evidence="5">
    <name type="scientific">uncultured Caudovirales phage</name>
    <dbReference type="NCBI Taxonomy" id="2100421"/>
    <lineage>
        <taxon>Viruses</taxon>
        <taxon>Duplodnaviria</taxon>
        <taxon>Heunggongvirae</taxon>
        <taxon>Uroviricota</taxon>
        <taxon>Caudoviricetes</taxon>
        <taxon>Peduoviridae</taxon>
        <taxon>Maltschvirus</taxon>
        <taxon>Maltschvirus maltsch</taxon>
    </lineage>
</organism>
<dbReference type="EMBL" id="LR797134">
    <property type="protein sequence ID" value="CAB4189437.1"/>
    <property type="molecule type" value="Genomic_DNA"/>
</dbReference>
<dbReference type="EMBL" id="LR797432">
    <property type="protein sequence ID" value="CAB4215835.1"/>
    <property type="molecule type" value="Genomic_DNA"/>
</dbReference>
<dbReference type="EMBL" id="LR796973">
    <property type="protein sequence ID" value="CAB4179195.1"/>
    <property type="molecule type" value="Genomic_DNA"/>
</dbReference>
<dbReference type="EMBL" id="LR796913">
    <property type="protein sequence ID" value="CAB4173760.1"/>
    <property type="molecule type" value="Genomic_DNA"/>
</dbReference>
<evidence type="ECO:0000313" key="1">
    <source>
        <dbReference type="EMBL" id="CAB4173760.1"/>
    </source>
</evidence>